<organism evidence="2 3">
    <name type="scientific">Rufibacter tibetensis</name>
    <dbReference type="NCBI Taxonomy" id="512763"/>
    <lineage>
        <taxon>Bacteria</taxon>
        <taxon>Pseudomonadati</taxon>
        <taxon>Bacteroidota</taxon>
        <taxon>Cytophagia</taxon>
        <taxon>Cytophagales</taxon>
        <taxon>Hymenobacteraceae</taxon>
        <taxon>Rufibacter</taxon>
    </lineage>
</organism>
<dbReference type="EMBL" id="CP012643">
    <property type="protein sequence ID" value="ALI99584.1"/>
    <property type="molecule type" value="Genomic_DNA"/>
</dbReference>
<gene>
    <name evidence="2" type="ORF">DC20_12125</name>
</gene>
<proteinExistence type="predicted"/>
<evidence type="ECO:0000256" key="1">
    <source>
        <dbReference type="SAM" id="Coils"/>
    </source>
</evidence>
<name>A0A0N7HWL5_9BACT</name>
<keyword evidence="1" id="KW-0175">Coiled coil</keyword>
<accession>A0A0N7HWL5</accession>
<protein>
    <recommendedName>
        <fullName evidence="4">DNA repair ATPase</fullName>
    </recommendedName>
</protein>
<keyword evidence="3" id="KW-1185">Reference proteome</keyword>
<feature type="coiled-coil region" evidence="1">
    <location>
        <begin position="170"/>
        <end position="236"/>
    </location>
</feature>
<sequence length="262" mass="29298">MFWGMAPSAQAQGAKVEEAELVVNGVSRKGQRITFQLDSKVVEKSWKSYLKEKSGSSVNGTSFWPFAKATTSKGIYTVEEGKIDTISNAPLHIVSKVDGTADGAVLFWALDLNSKPLSQQETPKEWDRSAGLLQQFARNLYLEDIQMQVEDAEDVVIYSKEEAKQMARLASKIQAKIAKRQEEKAQLEAALAAKTKELEGMDNKLQSNLSRQEALLNAKERELAEMDKRLQKSLLRQEVALREIEIMSSTMEAVKSKIGRMN</sequence>
<dbReference type="PATRIC" id="fig|512763.3.peg.2659"/>
<evidence type="ECO:0008006" key="4">
    <source>
        <dbReference type="Google" id="ProtNLM"/>
    </source>
</evidence>
<dbReference type="Proteomes" id="UP000061382">
    <property type="component" value="Chromosome"/>
</dbReference>
<dbReference type="AlphaFoldDB" id="A0A0N7HWL5"/>
<evidence type="ECO:0000313" key="2">
    <source>
        <dbReference type="EMBL" id="ALI99584.1"/>
    </source>
</evidence>
<reference evidence="2 3" key="1">
    <citation type="submission" date="2015-08" db="EMBL/GenBank/DDBJ databases">
        <title>Complete genome sequence of Rufibacter tibetensis strain 1351t, a radiation-resistant bacterium from tibet plateau.</title>
        <authorList>
            <person name="Dai J."/>
        </authorList>
    </citation>
    <scope>NUCLEOTIDE SEQUENCE [LARGE SCALE GENOMIC DNA]</scope>
    <source>
        <strain evidence="2 3">1351</strain>
    </source>
</reference>
<evidence type="ECO:0000313" key="3">
    <source>
        <dbReference type="Proteomes" id="UP000061382"/>
    </source>
</evidence>
<dbReference type="KEGG" id="rti:DC20_12125"/>
<dbReference type="STRING" id="512763.DC20_12125"/>